<evidence type="ECO:0000313" key="4">
    <source>
        <dbReference type="Proteomes" id="UP001391051"/>
    </source>
</evidence>
<feature type="region of interest" description="Disordered" evidence="1">
    <location>
        <begin position="511"/>
        <end position="602"/>
    </location>
</feature>
<gene>
    <name evidence="3" type="ORF">PG986_012065</name>
</gene>
<keyword evidence="2" id="KW-0732">Signal</keyword>
<feature type="compositionally biased region" description="Low complexity" evidence="1">
    <location>
        <begin position="369"/>
        <end position="390"/>
    </location>
</feature>
<feature type="compositionally biased region" description="Polar residues" evidence="1">
    <location>
        <begin position="211"/>
        <end position="222"/>
    </location>
</feature>
<feature type="region of interest" description="Disordered" evidence="1">
    <location>
        <begin position="258"/>
        <end position="309"/>
    </location>
</feature>
<feature type="compositionally biased region" description="Polar residues" evidence="1">
    <location>
        <begin position="391"/>
        <end position="412"/>
    </location>
</feature>
<feature type="chain" id="PRO_5047482412" evidence="2">
    <location>
        <begin position="22"/>
        <end position="673"/>
    </location>
</feature>
<feature type="region of interest" description="Disordered" evidence="1">
    <location>
        <begin position="341"/>
        <end position="413"/>
    </location>
</feature>
<feature type="compositionally biased region" description="Basic and acidic residues" evidence="1">
    <location>
        <begin position="293"/>
        <end position="308"/>
    </location>
</feature>
<evidence type="ECO:0000313" key="3">
    <source>
        <dbReference type="EMBL" id="KAK7942952.1"/>
    </source>
</evidence>
<reference evidence="3 4" key="1">
    <citation type="submission" date="2023-01" db="EMBL/GenBank/DDBJ databases">
        <title>Analysis of 21 Apiospora genomes using comparative genomics revels a genus with tremendous synthesis potential of carbohydrate active enzymes and secondary metabolites.</title>
        <authorList>
            <person name="Sorensen T."/>
        </authorList>
    </citation>
    <scope>NUCLEOTIDE SEQUENCE [LARGE SCALE GENOMIC DNA]</scope>
    <source>
        <strain evidence="3 4">CBS 24483</strain>
    </source>
</reference>
<protein>
    <submittedName>
        <fullName evidence="3">Uncharacterized protein</fullName>
    </submittedName>
</protein>
<feature type="compositionally biased region" description="Polar residues" evidence="1">
    <location>
        <begin position="157"/>
        <end position="200"/>
    </location>
</feature>
<feature type="compositionally biased region" description="Low complexity" evidence="1">
    <location>
        <begin position="278"/>
        <end position="291"/>
    </location>
</feature>
<feature type="compositionally biased region" description="Low complexity" evidence="1">
    <location>
        <begin position="574"/>
        <end position="602"/>
    </location>
</feature>
<dbReference type="Proteomes" id="UP001391051">
    <property type="component" value="Unassembled WGS sequence"/>
</dbReference>
<feature type="compositionally biased region" description="Polar residues" evidence="1">
    <location>
        <begin position="649"/>
        <end position="664"/>
    </location>
</feature>
<feature type="compositionally biased region" description="Polar residues" evidence="1">
    <location>
        <begin position="130"/>
        <end position="144"/>
    </location>
</feature>
<feature type="region of interest" description="Disordered" evidence="1">
    <location>
        <begin position="108"/>
        <end position="224"/>
    </location>
</feature>
<comment type="caution">
    <text evidence="3">The sequence shown here is derived from an EMBL/GenBank/DDBJ whole genome shotgun (WGS) entry which is preliminary data.</text>
</comment>
<feature type="compositionally biased region" description="Low complexity" evidence="1">
    <location>
        <begin position="633"/>
        <end position="645"/>
    </location>
</feature>
<dbReference type="RefSeq" id="XP_066694983.1">
    <property type="nucleotide sequence ID" value="XM_066848287.1"/>
</dbReference>
<feature type="compositionally biased region" description="Low complexity" evidence="1">
    <location>
        <begin position="513"/>
        <end position="530"/>
    </location>
</feature>
<feature type="compositionally biased region" description="Polar residues" evidence="1">
    <location>
        <begin position="341"/>
        <end position="368"/>
    </location>
</feature>
<feature type="compositionally biased region" description="Polar residues" evidence="1">
    <location>
        <begin position="258"/>
        <end position="271"/>
    </location>
</feature>
<proteinExistence type="predicted"/>
<evidence type="ECO:0000256" key="2">
    <source>
        <dbReference type="SAM" id="SignalP"/>
    </source>
</evidence>
<dbReference type="EMBL" id="JAQQWE010000008">
    <property type="protein sequence ID" value="KAK7942952.1"/>
    <property type="molecule type" value="Genomic_DNA"/>
</dbReference>
<evidence type="ECO:0000256" key="1">
    <source>
        <dbReference type="SAM" id="MobiDB-lite"/>
    </source>
</evidence>
<name>A0ABR1PZJ8_9PEZI</name>
<sequence>MKVSFELTAVLLASSAHLASTTSAAKASQRDNVRVVTRDQGAGPLRLGMLHPRQASGSLQQQKERAACDMASFRAATERMRQLLSDFRGLSAAVVEQLESMEALLRDMGGAADGPHTPSSVTDTADGHSRTTSVSPSRELTSMPVTVVPGGAETGSKEATTMSGSRILTSTALDSNQTESSKSAGRSATTGRIATTSTPRPATGSPDVLGSAQTLPRSSTEATRGFPPVISTAILPDASQIKSSGAVWKTQSATESIAISSRTAPGPTTRSLGVGLTASSSAPDRASGSSSQAEDRGGNATDGLDRESTVTIIPTETRIITVTTTSRASFIDLISSTLTRPSLKTDPFINNPSTIADAESSSNSQRIPSYSATASGGSSISRSGRVSSSGLPTSGSDDGNTTGKPLLSSTGSADGVFITTPTSKHLSSMGASGTTLLSTSNIRYLNASTSSKSSITVTPFLDLTTTRPVSRLKGSSSTIAALSAVATTMIGSIRGSNTTMSSFHITSVDSRGSTSAAMPASASASLPHLSPSDEDCSESGTATHPPNSSNAESVPATKINSSIVPDLTSEHFDSTPLSTKTSASTSSSPDRTTRSEISSTSTLTAYSNISSSASASTSTIAPLTQFSTMKRNSPSPSSTSAITPPQDAGSLQFSTRPTTDTLTDGSKLADPTA</sequence>
<accession>A0ABR1PZJ8</accession>
<feature type="compositionally biased region" description="Polar residues" evidence="1">
    <location>
        <begin position="538"/>
        <end position="563"/>
    </location>
</feature>
<organism evidence="3 4">
    <name type="scientific">Apiospora aurea</name>
    <dbReference type="NCBI Taxonomy" id="335848"/>
    <lineage>
        <taxon>Eukaryota</taxon>
        <taxon>Fungi</taxon>
        <taxon>Dikarya</taxon>
        <taxon>Ascomycota</taxon>
        <taxon>Pezizomycotina</taxon>
        <taxon>Sordariomycetes</taxon>
        <taxon>Xylariomycetidae</taxon>
        <taxon>Amphisphaeriales</taxon>
        <taxon>Apiosporaceae</taxon>
        <taxon>Apiospora</taxon>
    </lineage>
</organism>
<keyword evidence="4" id="KW-1185">Reference proteome</keyword>
<dbReference type="GeneID" id="92081349"/>
<feature type="region of interest" description="Disordered" evidence="1">
    <location>
        <begin position="625"/>
        <end position="673"/>
    </location>
</feature>
<feature type="signal peptide" evidence="2">
    <location>
        <begin position="1"/>
        <end position="21"/>
    </location>
</feature>